<dbReference type="GO" id="GO:0003677">
    <property type="term" value="F:DNA binding"/>
    <property type="evidence" value="ECO:0007669"/>
    <property type="project" value="InterPro"/>
</dbReference>
<evidence type="ECO:0000313" key="3">
    <source>
        <dbReference type="Proteomes" id="UP000184327"/>
    </source>
</evidence>
<evidence type="ECO:0000259" key="1">
    <source>
        <dbReference type="PROSITE" id="PS51192"/>
    </source>
</evidence>
<dbReference type="GO" id="GO:0015668">
    <property type="term" value="F:type III site-specific deoxyribonuclease activity"/>
    <property type="evidence" value="ECO:0007669"/>
    <property type="project" value="InterPro"/>
</dbReference>
<dbReference type="Pfam" id="PF04851">
    <property type="entry name" value="ResIII"/>
    <property type="match status" value="1"/>
</dbReference>
<dbReference type="EMBL" id="FQUZ01000030">
    <property type="protein sequence ID" value="SHF59828.1"/>
    <property type="molecule type" value="Genomic_DNA"/>
</dbReference>
<dbReference type="GO" id="GO:0005829">
    <property type="term" value="C:cytosol"/>
    <property type="evidence" value="ECO:0007669"/>
    <property type="project" value="TreeGrafter"/>
</dbReference>
<dbReference type="PANTHER" id="PTHR47396">
    <property type="entry name" value="TYPE I RESTRICTION ENZYME ECOKI R PROTEIN"/>
    <property type="match status" value="1"/>
</dbReference>
<dbReference type="OrthoDB" id="9804145at2"/>
<dbReference type="InterPro" id="IPR006935">
    <property type="entry name" value="Helicase/UvrB_N"/>
</dbReference>
<evidence type="ECO:0000313" key="2">
    <source>
        <dbReference type="EMBL" id="SHF59828.1"/>
    </source>
</evidence>
<dbReference type="PROSITE" id="PS51192">
    <property type="entry name" value="HELICASE_ATP_BIND_1"/>
    <property type="match status" value="1"/>
</dbReference>
<name>A0A1M5CYM4_9BURK</name>
<dbReference type="Proteomes" id="UP000184327">
    <property type="component" value="Unassembled WGS sequence"/>
</dbReference>
<accession>A0A1M5CYM4</accession>
<dbReference type="InterPro" id="IPR050742">
    <property type="entry name" value="Helicase_Restrict-Modif_Enz"/>
</dbReference>
<gene>
    <name evidence="2" type="ORF">SAMN02745117_02266</name>
</gene>
<sequence>MTVQFQYTRLAHQAEAVESVAQVFTDVRFVAPTGAQANPVFVPHEAQKTIRANIERVRAANGVTAGEVRVALTATPALSLDVLMETGTGKTFTFIETMHRLYRDHRIAKFIVLVPSNAIRQGTLRSLQTTAAFFAREYENQKIRVFDYSGKTVAGFIHAANQGCISVLVATYQSFAGDSKIINKRGVEANLFGHAKSYMEALAAIRPVLIIDEPHRFEGKQTQEYLTRFNPLLTLRFGATFKQGEFRNLVYTLDSLEAFRQRLVKGITVDTVGTGADMAQTLTLTQVSGTAKERKASVAYQTASGKTATALLYAKDNLGEVTGLAFLNGHVVEKITKNELTFTNGFALPLEQPTGYGMLADEVQSELVRQTIANHFEREAALFARGIKAISLFFIDAVHKYLPEGGRPAVLRDLFEQHYTAELQKVLARADLEADYRAYLERTASDIGRIHKGYFARSRTEKGEEEAIKLILQEKEKLLSFDTDLRFIFSMWALQEGWDNPNVFTLCKLAPSNSKITKLQQIGRGLRLAVNQQLQRVQADDAAFDEINDLTVVVPASEGDFVRAIQNEITAQSVRRVAATFDDAVLAEYGIASSTRQANKVLDALLETGLIALDDDSGTATLLWEKPRYQAERERIAAALQQVPNLPPESTANMLRYLDVYYEGAGQVKAKPERQKPTLAINPAQFEKFRDLWQNLNRDAVLRYAIDTEKLTDKVVDAIGQSFHVQPLSVTTTRTTDVQAVSQAHSTQVHYTAVPQSVFTLAGFVRELANQTRLAMHTISDILRRMPADKFAQIRHNEHRALATLRDLIVRCVHELVVNEVRYELREIRVETALTDKAGQLLKTIPVALCGAETHAIGNPAVRERSLYNAALMPVDSQIERDTVDESNHQQITVFAKLPRIHIPTPVGNYNPDFGYVVSQDGKAQALYLVVETKGYDSEADISPRESWKMASARQFFAALQERGVPVRYAAKTNHTQLAQLLAQIERTTHKG</sequence>
<dbReference type="GO" id="GO:0005524">
    <property type="term" value="F:ATP binding"/>
    <property type="evidence" value="ECO:0007669"/>
    <property type="project" value="InterPro"/>
</dbReference>
<reference evidence="2 3" key="1">
    <citation type="submission" date="2016-11" db="EMBL/GenBank/DDBJ databases">
        <authorList>
            <person name="Jaros S."/>
            <person name="Januszkiewicz K."/>
            <person name="Wedrychowicz H."/>
        </authorList>
    </citation>
    <scope>NUCLEOTIDE SEQUENCE [LARGE SCALE GENOMIC DNA]</scope>
    <source>
        <strain evidence="2 3">DSM 16112</strain>
    </source>
</reference>
<dbReference type="Pfam" id="PF19778">
    <property type="entry name" value="RE_endonuc"/>
    <property type="match status" value="1"/>
</dbReference>
<proteinExistence type="predicted"/>
<dbReference type="Gene3D" id="3.40.50.300">
    <property type="entry name" value="P-loop containing nucleotide triphosphate hydrolases"/>
    <property type="match status" value="2"/>
</dbReference>
<dbReference type="STRING" id="1122156.SAMN02745117_02266"/>
<dbReference type="InterPro" id="IPR014001">
    <property type="entry name" value="Helicase_ATP-bd"/>
</dbReference>
<keyword evidence="3" id="KW-1185">Reference proteome</keyword>
<dbReference type="PANTHER" id="PTHR47396:SF1">
    <property type="entry name" value="ATP-DEPENDENT HELICASE IRC3-RELATED"/>
    <property type="match status" value="1"/>
</dbReference>
<feature type="domain" description="Helicase ATP-binding" evidence="1">
    <location>
        <begin position="71"/>
        <end position="259"/>
    </location>
</feature>
<dbReference type="InterPro" id="IPR027417">
    <property type="entry name" value="P-loop_NTPase"/>
</dbReference>
<protein>
    <submittedName>
        <fullName evidence="2">Type III restriction enzyme</fullName>
    </submittedName>
</protein>
<dbReference type="InterPro" id="IPR045572">
    <property type="entry name" value="RE_endonuc_C"/>
</dbReference>
<organism evidence="2 3">
    <name type="scientific">Lampropedia hyalina DSM 16112</name>
    <dbReference type="NCBI Taxonomy" id="1122156"/>
    <lineage>
        <taxon>Bacteria</taxon>
        <taxon>Pseudomonadati</taxon>
        <taxon>Pseudomonadota</taxon>
        <taxon>Betaproteobacteria</taxon>
        <taxon>Burkholderiales</taxon>
        <taxon>Comamonadaceae</taxon>
        <taxon>Lampropedia</taxon>
    </lineage>
</organism>
<dbReference type="SUPFAM" id="SSF52540">
    <property type="entry name" value="P-loop containing nucleoside triphosphate hydrolases"/>
    <property type="match status" value="1"/>
</dbReference>
<dbReference type="AlphaFoldDB" id="A0A1M5CYM4"/>
<dbReference type="RefSeq" id="WP_073356789.1">
    <property type="nucleotide sequence ID" value="NZ_FQUZ01000030.1"/>
</dbReference>